<dbReference type="Pfam" id="PF15219">
    <property type="entry name" value="TEX12"/>
    <property type="match status" value="1"/>
</dbReference>
<evidence type="ECO:0000313" key="2">
    <source>
        <dbReference type="EMBL" id="TRY84873.1"/>
    </source>
</evidence>
<keyword evidence="3" id="KW-1185">Reference proteome</keyword>
<evidence type="ECO:0000313" key="3">
    <source>
        <dbReference type="Proteomes" id="UP000316079"/>
    </source>
</evidence>
<protein>
    <submittedName>
        <fullName evidence="2">Uncharacterized protein</fullName>
    </submittedName>
</protein>
<dbReference type="AlphaFoldDB" id="A0A553Q4L3"/>
<dbReference type="InterPro" id="IPR029193">
    <property type="entry name" value="TEX12"/>
</dbReference>
<dbReference type="Proteomes" id="UP000316079">
    <property type="component" value="Unassembled WGS sequence"/>
</dbReference>
<comment type="caution">
    <text evidence="2">The sequence shown here is derived from an EMBL/GenBank/DDBJ whole genome shotgun (WGS) entry which is preliminary data.</text>
</comment>
<feature type="compositionally biased region" description="Basic and acidic residues" evidence="1">
    <location>
        <begin position="1"/>
        <end position="27"/>
    </location>
</feature>
<evidence type="ECO:0000256" key="1">
    <source>
        <dbReference type="SAM" id="MobiDB-lite"/>
    </source>
</evidence>
<dbReference type="OrthoDB" id="6155282at2759"/>
<dbReference type="PANTHER" id="PTHR37349:SF1">
    <property type="entry name" value="TESTIS-EXPRESSED PROTEIN 12"/>
    <property type="match status" value="1"/>
</dbReference>
<organism evidence="2 3">
    <name type="scientific">Danionella cerebrum</name>
    <dbReference type="NCBI Taxonomy" id="2873325"/>
    <lineage>
        <taxon>Eukaryota</taxon>
        <taxon>Metazoa</taxon>
        <taxon>Chordata</taxon>
        <taxon>Craniata</taxon>
        <taxon>Vertebrata</taxon>
        <taxon>Euteleostomi</taxon>
        <taxon>Actinopterygii</taxon>
        <taxon>Neopterygii</taxon>
        <taxon>Teleostei</taxon>
        <taxon>Ostariophysi</taxon>
        <taxon>Cypriniformes</taxon>
        <taxon>Danionidae</taxon>
        <taxon>Danioninae</taxon>
        <taxon>Danionella</taxon>
    </lineage>
</organism>
<accession>A0A553Q4L3</accession>
<name>A0A553Q4L3_9TELE</name>
<dbReference type="PANTHER" id="PTHR37349">
    <property type="entry name" value="TESTIS-EXPRESSED PROTEIN 12"/>
    <property type="match status" value="1"/>
</dbReference>
<feature type="region of interest" description="Disordered" evidence="1">
    <location>
        <begin position="1"/>
        <end position="29"/>
    </location>
</feature>
<dbReference type="EMBL" id="SRMA01026355">
    <property type="protein sequence ID" value="TRY84873.1"/>
    <property type="molecule type" value="Genomic_DNA"/>
</dbReference>
<sequence>MDRRQGKNREVCENEPAKKMKHSRPESGEMPSVCLLLTEAKRNVNLLFSEYTDVFRGRAAEDAELVRELEDTIAEVRCLESHLKEKKEHLRQSLAIISDKLG</sequence>
<gene>
    <name evidence="2" type="ORF">DNTS_017989</name>
</gene>
<proteinExistence type="predicted"/>
<reference evidence="2 3" key="1">
    <citation type="journal article" date="2019" name="Sci. Data">
        <title>Hybrid genome assembly and annotation of Danionella translucida.</title>
        <authorList>
            <person name="Kadobianskyi M."/>
            <person name="Schulze L."/>
            <person name="Schuelke M."/>
            <person name="Judkewitz B."/>
        </authorList>
    </citation>
    <scope>NUCLEOTIDE SEQUENCE [LARGE SCALE GENOMIC DNA]</scope>
    <source>
        <strain evidence="2 3">Bolton</strain>
    </source>
</reference>